<dbReference type="InterPro" id="IPR010982">
    <property type="entry name" value="Lambda_DNA-bd_dom_sf"/>
</dbReference>
<dbReference type="GO" id="GO:0003677">
    <property type="term" value="F:DNA binding"/>
    <property type="evidence" value="ECO:0007669"/>
    <property type="project" value="UniProtKB-KW"/>
</dbReference>
<feature type="transmembrane region" description="Helical" evidence="2">
    <location>
        <begin position="124"/>
        <end position="147"/>
    </location>
</feature>
<dbReference type="CDD" id="cd00093">
    <property type="entry name" value="HTH_XRE"/>
    <property type="match status" value="1"/>
</dbReference>
<keyword evidence="5" id="KW-1185">Reference proteome</keyword>
<evidence type="ECO:0000259" key="3">
    <source>
        <dbReference type="PROSITE" id="PS50943"/>
    </source>
</evidence>
<keyword evidence="2" id="KW-1133">Transmembrane helix</keyword>
<proteinExistence type="predicted"/>
<keyword evidence="2" id="KW-0812">Transmembrane</keyword>
<dbReference type="RefSeq" id="WP_116224080.1">
    <property type="nucleotide sequence ID" value="NZ_AP018437.1"/>
</dbReference>
<protein>
    <submittedName>
        <fullName evidence="4">DNA-binding XRE family transcriptional regulator</fullName>
    </submittedName>
</protein>
<dbReference type="AlphaFoldDB" id="A0A347ZT65"/>
<dbReference type="OrthoDB" id="7865033at2"/>
<evidence type="ECO:0000313" key="4">
    <source>
        <dbReference type="EMBL" id="REG10929.1"/>
    </source>
</evidence>
<sequence length="204" mass="23344">MNFCEKLQQLRKQKGLTQEQLAEKMFVSRTAISKWESGKGYPNLDSLKDLSEIFSVSIDDLLSSEELISLAETENRANISNTLRIVFGILDVMALIFIFLPFYGQKQNGFIQLVNLFAFQDTANFIRAAYFSVLILMALVGVAELVIRNEENIRILKNGRVLSICLQTIAIMVFILTQQPYVTFLLFAFMMIKVVLLIKSYRLH</sequence>
<organism evidence="4 5">
    <name type="scientific">Pelolinea submarina</name>
    <dbReference type="NCBI Taxonomy" id="913107"/>
    <lineage>
        <taxon>Bacteria</taxon>
        <taxon>Bacillati</taxon>
        <taxon>Chloroflexota</taxon>
        <taxon>Anaerolineae</taxon>
        <taxon>Anaerolineales</taxon>
        <taxon>Anaerolineaceae</taxon>
        <taxon>Pelolinea</taxon>
    </lineage>
</organism>
<comment type="caution">
    <text evidence="4">The sequence shown here is derived from an EMBL/GenBank/DDBJ whole genome shotgun (WGS) entry which is preliminary data.</text>
</comment>
<dbReference type="SMART" id="SM00530">
    <property type="entry name" value="HTH_XRE"/>
    <property type="match status" value="1"/>
</dbReference>
<dbReference type="EMBL" id="QUMS01000001">
    <property type="protein sequence ID" value="REG10929.1"/>
    <property type="molecule type" value="Genomic_DNA"/>
</dbReference>
<keyword evidence="2" id="KW-0472">Membrane</keyword>
<accession>A0A347ZT65</accession>
<dbReference type="PANTHER" id="PTHR46558">
    <property type="entry name" value="TRACRIPTIONAL REGULATORY PROTEIN-RELATED-RELATED"/>
    <property type="match status" value="1"/>
</dbReference>
<evidence type="ECO:0000256" key="1">
    <source>
        <dbReference type="ARBA" id="ARBA00023125"/>
    </source>
</evidence>
<feature type="transmembrane region" description="Helical" evidence="2">
    <location>
        <begin position="159"/>
        <end position="175"/>
    </location>
</feature>
<evidence type="ECO:0000256" key="2">
    <source>
        <dbReference type="SAM" id="Phobius"/>
    </source>
</evidence>
<keyword evidence="1 4" id="KW-0238">DNA-binding</keyword>
<dbReference type="Proteomes" id="UP000256388">
    <property type="component" value="Unassembled WGS sequence"/>
</dbReference>
<dbReference type="SUPFAM" id="SSF47413">
    <property type="entry name" value="lambda repressor-like DNA-binding domains"/>
    <property type="match status" value="1"/>
</dbReference>
<reference evidence="4 5" key="1">
    <citation type="submission" date="2018-08" db="EMBL/GenBank/DDBJ databases">
        <title>Genomic Encyclopedia of Type Strains, Phase IV (KMG-IV): sequencing the most valuable type-strain genomes for metagenomic binning, comparative biology and taxonomic classification.</title>
        <authorList>
            <person name="Goeker M."/>
        </authorList>
    </citation>
    <scope>NUCLEOTIDE SEQUENCE [LARGE SCALE GENOMIC DNA]</scope>
    <source>
        <strain evidence="4 5">DSM 23923</strain>
    </source>
</reference>
<dbReference type="PANTHER" id="PTHR46558:SF11">
    <property type="entry name" value="HTH-TYPE TRANSCRIPTIONAL REGULATOR XRE"/>
    <property type="match status" value="1"/>
</dbReference>
<gene>
    <name evidence="4" type="ORF">DFR64_0798</name>
</gene>
<evidence type="ECO:0000313" key="5">
    <source>
        <dbReference type="Proteomes" id="UP000256388"/>
    </source>
</evidence>
<dbReference type="Pfam" id="PF01381">
    <property type="entry name" value="HTH_3"/>
    <property type="match status" value="1"/>
</dbReference>
<dbReference type="InterPro" id="IPR001387">
    <property type="entry name" value="Cro/C1-type_HTH"/>
</dbReference>
<feature type="domain" description="HTH cro/C1-type" evidence="3">
    <location>
        <begin position="7"/>
        <end position="61"/>
    </location>
</feature>
<dbReference type="PROSITE" id="PS50943">
    <property type="entry name" value="HTH_CROC1"/>
    <property type="match status" value="1"/>
</dbReference>
<name>A0A347ZT65_9CHLR</name>
<feature type="transmembrane region" description="Helical" evidence="2">
    <location>
        <begin position="85"/>
        <end position="104"/>
    </location>
</feature>
<dbReference type="Gene3D" id="1.10.260.40">
    <property type="entry name" value="lambda repressor-like DNA-binding domains"/>
    <property type="match status" value="1"/>
</dbReference>
<feature type="transmembrane region" description="Helical" evidence="2">
    <location>
        <begin position="181"/>
        <end position="198"/>
    </location>
</feature>